<dbReference type="GO" id="GO:0046872">
    <property type="term" value="F:metal ion binding"/>
    <property type="evidence" value="ECO:0007669"/>
    <property type="project" value="UniProtKB-KW"/>
</dbReference>
<dbReference type="InterPro" id="IPR001261">
    <property type="entry name" value="ArgE/DapE_CS"/>
</dbReference>
<dbReference type="Gene3D" id="3.40.630.10">
    <property type="entry name" value="Zn peptidases"/>
    <property type="match status" value="1"/>
</dbReference>
<organism evidence="7 8">
    <name type="scientific">Phytoactinopolyspora halophila</name>
    <dbReference type="NCBI Taxonomy" id="1981511"/>
    <lineage>
        <taxon>Bacteria</taxon>
        <taxon>Bacillati</taxon>
        <taxon>Actinomycetota</taxon>
        <taxon>Actinomycetes</taxon>
        <taxon>Jiangellales</taxon>
        <taxon>Jiangellaceae</taxon>
        <taxon>Phytoactinopolyspora</taxon>
    </lineage>
</organism>
<dbReference type="AlphaFoldDB" id="A0A329QQ05"/>
<proteinExistence type="inferred from homology"/>
<evidence type="ECO:0000256" key="2">
    <source>
        <dbReference type="ARBA" id="ARBA00006247"/>
    </source>
</evidence>
<dbReference type="InterPro" id="IPR036264">
    <property type="entry name" value="Bact_exopeptidase_dim_dom"/>
</dbReference>
<keyword evidence="3" id="KW-0479">Metal-binding</keyword>
<dbReference type="Proteomes" id="UP000250462">
    <property type="component" value="Unassembled WGS sequence"/>
</dbReference>
<evidence type="ECO:0000256" key="4">
    <source>
        <dbReference type="ARBA" id="ARBA00022801"/>
    </source>
</evidence>
<keyword evidence="8" id="KW-1185">Reference proteome</keyword>
<sequence>MTIQSIDVEQVSATTQDLVTYPSVNPPGDVRAITEYIAGRFETAGWRVSEMAGDPEKPNLVIEYGPDDERPAALLFYAHSDVVGVDDNERPLWVCDPFDGYRDGDTLYGRGTVDAKSKIAALVAAAGAVAASGIPATRKVRVIIEADGERGDQLGIKYMKDQDERVLLSDMMLACEPSENKVLRVYKGRLWMRLSMNLPNVHSLVPETGTNAIERLINVLPRILGADLTESPLDDPDLAGEMMGSESRCYTQLHAGHAYNISPGSAEATVDVRPVPGQTIDQVVADFRRVVDEVNAERPDAPVILDPMAESFREPAVVERTSPVIRAVQKAYLEGVGRPVEFGTGYSVGGLQHFWDLGIPGIYFGSGGIWDAHSANEKVTLPELHDMTSAYTQLMYNGLLDRLTGTSPG</sequence>
<dbReference type="GO" id="GO:0016787">
    <property type="term" value="F:hydrolase activity"/>
    <property type="evidence" value="ECO:0007669"/>
    <property type="project" value="UniProtKB-KW"/>
</dbReference>
<dbReference type="Gene3D" id="3.30.70.360">
    <property type="match status" value="1"/>
</dbReference>
<evidence type="ECO:0000313" key="7">
    <source>
        <dbReference type="EMBL" id="RAW13809.1"/>
    </source>
</evidence>
<dbReference type="PROSITE" id="PS00758">
    <property type="entry name" value="ARGE_DAPE_CPG2_1"/>
    <property type="match status" value="1"/>
</dbReference>
<accession>A0A329QQ05</accession>
<gene>
    <name evidence="7" type="ORF">DPM12_12465</name>
</gene>
<name>A0A329QQ05_9ACTN</name>
<dbReference type="InterPro" id="IPR011650">
    <property type="entry name" value="Peptidase_M20_dimer"/>
</dbReference>
<dbReference type="Pfam" id="PF07687">
    <property type="entry name" value="M20_dimer"/>
    <property type="match status" value="1"/>
</dbReference>
<reference evidence="7 8" key="1">
    <citation type="submission" date="2018-06" db="EMBL/GenBank/DDBJ databases">
        <title>Phytoactinopolyspora halophila sp. nov., a novel halophilic actinomycete isolated from a saline soil in China.</title>
        <authorList>
            <person name="Tang S.-K."/>
        </authorList>
    </citation>
    <scope>NUCLEOTIDE SEQUENCE [LARGE SCALE GENOMIC DNA]</scope>
    <source>
        <strain evidence="7 8">YIM 96934</strain>
    </source>
</reference>
<dbReference type="EMBL" id="QMIG01000011">
    <property type="protein sequence ID" value="RAW13809.1"/>
    <property type="molecule type" value="Genomic_DNA"/>
</dbReference>
<dbReference type="InterPro" id="IPR050072">
    <property type="entry name" value="Peptidase_M20A"/>
</dbReference>
<evidence type="ECO:0000256" key="5">
    <source>
        <dbReference type="ARBA" id="ARBA00022833"/>
    </source>
</evidence>
<evidence type="ECO:0000256" key="3">
    <source>
        <dbReference type="ARBA" id="ARBA00022723"/>
    </source>
</evidence>
<dbReference type="InterPro" id="IPR002933">
    <property type="entry name" value="Peptidase_M20"/>
</dbReference>
<dbReference type="Pfam" id="PF01546">
    <property type="entry name" value="Peptidase_M20"/>
    <property type="match status" value="1"/>
</dbReference>
<dbReference type="SUPFAM" id="SSF55031">
    <property type="entry name" value="Bacterial exopeptidase dimerisation domain"/>
    <property type="match status" value="1"/>
</dbReference>
<feature type="domain" description="Peptidase M20 dimerisation" evidence="6">
    <location>
        <begin position="187"/>
        <end position="297"/>
    </location>
</feature>
<protein>
    <recommendedName>
        <fullName evidence="6">Peptidase M20 dimerisation domain-containing protein</fullName>
    </recommendedName>
</protein>
<keyword evidence="5" id="KW-0862">Zinc</keyword>
<dbReference type="RefSeq" id="WP_112258651.1">
    <property type="nucleotide sequence ID" value="NZ_QMIG01000011.1"/>
</dbReference>
<dbReference type="PANTHER" id="PTHR43808">
    <property type="entry name" value="ACETYLORNITHINE DEACETYLASE"/>
    <property type="match status" value="1"/>
</dbReference>
<evidence type="ECO:0000259" key="6">
    <source>
        <dbReference type="Pfam" id="PF07687"/>
    </source>
</evidence>
<evidence type="ECO:0000313" key="8">
    <source>
        <dbReference type="Proteomes" id="UP000250462"/>
    </source>
</evidence>
<dbReference type="SUPFAM" id="SSF53187">
    <property type="entry name" value="Zn-dependent exopeptidases"/>
    <property type="match status" value="1"/>
</dbReference>
<comment type="cofactor">
    <cofactor evidence="1">
        <name>Zn(2+)</name>
        <dbReference type="ChEBI" id="CHEBI:29105"/>
    </cofactor>
</comment>
<comment type="similarity">
    <text evidence="2">Belongs to the peptidase M20A family.</text>
</comment>
<dbReference type="PANTHER" id="PTHR43808:SF8">
    <property type="entry name" value="PEPTIDASE M20 DIMERISATION DOMAIN-CONTAINING PROTEIN"/>
    <property type="match status" value="1"/>
</dbReference>
<comment type="caution">
    <text evidence="7">The sequence shown here is derived from an EMBL/GenBank/DDBJ whole genome shotgun (WGS) entry which is preliminary data.</text>
</comment>
<evidence type="ECO:0000256" key="1">
    <source>
        <dbReference type="ARBA" id="ARBA00001947"/>
    </source>
</evidence>
<keyword evidence="4" id="KW-0378">Hydrolase</keyword>
<dbReference type="OrthoDB" id="7055905at2"/>